<sequence>MHAAEQIRAAIAGVMSLREAHVLSPALGEAIHAIKGLQARRFAHTYADLAADPVYAPAVSFFLTELYADRDFRERDLQFGRIAGALERWLPPAATETAVALAELHGLSERLDHEMALAWLQQSDTTPAAERYVEAWRRVSAPHERGHQLELVLALGRELIGLTQTPGLLLLLKAMRGPAKMAGLAALQSFLETGFHTFKDLALVRGRAERFLDVIEHREREWLTRLFEWPKTEAIAVLTPAIQATEAPTQN</sequence>
<organism evidence="2 3">
    <name type="scientific">Tibeticola sediminis</name>
    <dbReference type="NCBI Taxonomy" id="1917811"/>
    <lineage>
        <taxon>Bacteria</taxon>
        <taxon>Pseudomonadati</taxon>
        <taxon>Pseudomonadota</taxon>
        <taxon>Betaproteobacteria</taxon>
        <taxon>Burkholderiales</taxon>
        <taxon>Comamonadaceae</taxon>
        <taxon>Tibeticola</taxon>
    </lineage>
</organism>
<proteinExistence type="predicted"/>
<keyword evidence="3" id="KW-1185">Reference proteome</keyword>
<dbReference type="Proteomes" id="UP000272193">
    <property type="component" value="Unassembled WGS sequence"/>
</dbReference>
<evidence type="ECO:0000259" key="1">
    <source>
        <dbReference type="Pfam" id="PF26621"/>
    </source>
</evidence>
<reference evidence="2 3" key="1">
    <citation type="submission" date="2018-11" db="EMBL/GenBank/DDBJ databases">
        <title>Genomic Encyclopedia of Type Strains, Phase IV (KMG-IV): sequencing the most valuable type-strain genomes for metagenomic binning, comparative biology and taxonomic classification.</title>
        <authorList>
            <person name="Goeker M."/>
        </authorList>
    </citation>
    <scope>NUCLEOTIDE SEQUENCE [LARGE SCALE GENOMIC DNA]</scope>
    <source>
        <strain evidence="2 3">DSM 101684</strain>
    </source>
</reference>
<accession>A0A3N4V1V4</accession>
<dbReference type="OrthoDB" id="7957365at2"/>
<comment type="caution">
    <text evidence="2">The sequence shown here is derived from an EMBL/GenBank/DDBJ whole genome shotgun (WGS) entry which is preliminary data.</text>
</comment>
<evidence type="ECO:0000313" key="2">
    <source>
        <dbReference type="EMBL" id="RPE67820.1"/>
    </source>
</evidence>
<dbReference type="RefSeq" id="WP_124222608.1">
    <property type="nucleotide sequence ID" value="NZ_RKQL01000003.1"/>
</dbReference>
<name>A0A3N4V1V4_9BURK</name>
<dbReference type="InterPro" id="IPR058511">
    <property type="entry name" value="DUF8198"/>
</dbReference>
<feature type="domain" description="DUF8198" evidence="1">
    <location>
        <begin position="20"/>
        <end position="228"/>
    </location>
</feature>
<dbReference type="AlphaFoldDB" id="A0A3N4V1V4"/>
<dbReference type="NCBIfam" id="NF047641">
    <property type="entry name" value="FFLEE_fam"/>
    <property type="match status" value="1"/>
</dbReference>
<dbReference type="InterPro" id="IPR058063">
    <property type="entry name" value="FFLEE_fam"/>
</dbReference>
<protein>
    <recommendedName>
        <fullName evidence="1">DUF8198 domain-containing protein</fullName>
    </recommendedName>
</protein>
<dbReference type="Pfam" id="PF26621">
    <property type="entry name" value="DUF8198"/>
    <property type="match status" value="1"/>
</dbReference>
<evidence type="ECO:0000313" key="3">
    <source>
        <dbReference type="Proteomes" id="UP000272193"/>
    </source>
</evidence>
<gene>
    <name evidence="2" type="ORF">EDC62_1707</name>
</gene>
<dbReference type="EMBL" id="RKQL01000003">
    <property type="protein sequence ID" value="RPE67820.1"/>
    <property type="molecule type" value="Genomic_DNA"/>
</dbReference>